<dbReference type="Proteomes" id="UP001216510">
    <property type="component" value="Chromosome"/>
</dbReference>
<proteinExistence type="predicted"/>
<dbReference type="EMBL" id="CP119083">
    <property type="protein sequence ID" value="WEF34015.1"/>
    <property type="molecule type" value="Genomic_DNA"/>
</dbReference>
<reference evidence="1 2" key="1">
    <citation type="submission" date="2023-02" db="EMBL/GenBank/DDBJ databases">
        <title>Gemone sequence of Telluria chitinolytica ACM 3522T.</title>
        <authorList>
            <person name="Frediansyah A."/>
            <person name="Miess H."/>
            <person name="Gross H."/>
        </authorList>
    </citation>
    <scope>NUCLEOTIDE SEQUENCE [LARGE SCALE GENOMIC DNA]</scope>
    <source>
        <strain evidence="1 2">ACM 3522</strain>
    </source>
</reference>
<name>A0ABY8BDW1_9BURK</name>
<protein>
    <submittedName>
        <fullName evidence="1">Uncharacterized protein</fullName>
    </submittedName>
</protein>
<organism evidence="1 2">
    <name type="scientific">Pseudoduganella chitinolytica</name>
    <dbReference type="NCBI Taxonomy" id="34070"/>
    <lineage>
        <taxon>Bacteria</taxon>
        <taxon>Pseudomonadati</taxon>
        <taxon>Pseudomonadota</taxon>
        <taxon>Betaproteobacteria</taxon>
        <taxon>Burkholderiales</taxon>
        <taxon>Oxalobacteraceae</taxon>
        <taxon>Telluria group</taxon>
        <taxon>Pseudoduganella</taxon>
    </lineage>
</organism>
<accession>A0ABY8BDW1</accession>
<keyword evidence="2" id="KW-1185">Reference proteome</keyword>
<evidence type="ECO:0000313" key="2">
    <source>
        <dbReference type="Proteomes" id="UP001216510"/>
    </source>
</evidence>
<gene>
    <name evidence="1" type="ORF">PX653_04365</name>
</gene>
<dbReference type="RefSeq" id="WP_277416698.1">
    <property type="nucleotide sequence ID" value="NZ_CP119083.1"/>
</dbReference>
<sequence>MSAITGNTLQQPSGPYWYWTELGPERINLNENTVELPPGRYEAFWDIRGNSGDTFQFQIVADDGTVLLDVTRTIPAGEVDDWDKRLFTVRG</sequence>
<evidence type="ECO:0000313" key="1">
    <source>
        <dbReference type="EMBL" id="WEF34015.1"/>
    </source>
</evidence>